<proteinExistence type="predicted"/>
<evidence type="ECO:0000313" key="2">
    <source>
        <dbReference type="WBParaSite" id="nRc.2.0.1.t22120-RA"/>
    </source>
</evidence>
<evidence type="ECO:0000313" key="1">
    <source>
        <dbReference type="Proteomes" id="UP000887565"/>
    </source>
</evidence>
<protein>
    <submittedName>
        <fullName evidence="2">Uncharacterized protein</fullName>
    </submittedName>
</protein>
<reference evidence="2" key="1">
    <citation type="submission" date="2022-11" db="UniProtKB">
        <authorList>
            <consortium name="WormBaseParasite"/>
        </authorList>
    </citation>
    <scope>IDENTIFICATION</scope>
</reference>
<keyword evidence="1" id="KW-1185">Reference proteome</keyword>
<dbReference type="WBParaSite" id="nRc.2.0.1.t22120-RA">
    <property type="protein sequence ID" value="nRc.2.0.1.t22120-RA"/>
    <property type="gene ID" value="nRc.2.0.1.g22120"/>
</dbReference>
<dbReference type="Proteomes" id="UP000887565">
    <property type="component" value="Unplaced"/>
</dbReference>
<sequence length="59" mass="6699">MTNKNIKVRALNRFVEEAMTLAKITVLLNRTTSMSTLRCSPICQDLTKLMPKVPEIATY</sequence>
<organism evidence="1 2">
    <name type="scientific">Romanomermis culicivorax</name>
    <name type="common">Nematode worm</name>
    <dbReference type="NCBI Taxonomy" id="13658"/>
    <lineage>
        <taxon>Eukaryota</taxon>
        <taxon>Metazoa</taxon>
        <taxon>Ecdysozoa</taxon>
        <taxon>Nematoda</taxon>
        <taxon>Enoplea</taxon>
        <taxon>Dorylaimia</taxon>
        <taxon>Mermithida</taxon>
        <taxon>Mermithoidea</taxon>
        <taxon>Mermithidae</taxon>
        <taxon>Romanomermis</taxon>
    </lineage>
</organism>
<accession>A0A915J7K5</accession>
<dbReference type="AlphaFoldDB" id="A0A915J7K5"/>
<name>A0A915J7K5_ROMCU</name>